<protein>
    <submittedName>
        <fullName evidence="2">Uncharacterized protein</fullName>
    </submittedName>
</protein>
<keyword evidence="3" id="KW-1185">Reference proteome</keyword>
<evidence type="ECO:0000313" key="2">
    <source>
        <dbReference type="EMBL" id="TKZ34544.1"/>
    </source>
</evidence>
<reference evidence="2 3" key="1">
    <citation type="journal article" date="2019" name="Anaerobe">
        <title>Brachyspira catarrhinii sp. nov., an anaerobic intestinal spirochaete isolated from vervet monkeys may have been misidentified as Brachyspira aalborgi in previous studies.</title>
        <authorList>
            <person name="Phillips N.D."/>
            <person name="La T."/>
            <person name="Hampson D.J."/>
        </authorList>
    </citation>
    <scope>NUCLEOTIDE SEQUENCE [LARGE SCALE GENOMIC DNA]</scope>
    <source>
        <strain evidence="2 3">Z12</strain>
    </source>
</reference>
<evidence type="ECO:0000313" key="3">
    <source>
        <dbReference type="Proteomes" id="UP000310168"/>
    </source>
</evidence>
<keyword evidence="1" id="KW-0175">Coiled coil</keyword>
<organism evidence="2 3">
    <name type="scientific">Brachyspira catarrhinii</name>
    <dbReference type="NCBI Taxonomy" id="2528966"/>
    <lineage>
        <taxon>Bacteria</taxon>
        <taxon>Pseudomonadati</taxon>
        <taxon>Spirochaetota</taxon>
        <taxon>Spirochaetia</taxon>
        <taxon>Brachyspirales</taxon>
        <taxon>Brachyspiraceae</taxon>
        <taxon>Brachyspira</taxon>
    </lineage>
</organism>
<comment type="caution">
    <text evidence="2">The sequence shown here is derived from an EMBL/GenBank/DDBJ whole genome shotgun (WGS) entry which is preliminary data.</text>
</comment>
<feature type="coiled-coil region" evidence="1">
    <location>
        <begin position="159"/>
        <end position="190"/>
    </location>
</feature>
<sequence length="214" mass="25468">MLDFIMWYSFGNKKTAAKNKIKKEKPFKIPKTLSNFIESSRKNSLKQLNKIEAKIIKNINKDLDTFLKKIKKYNDIIDISDIEKSYNKIIHDFRITFSNEILKHIDISDTKCLNILKFKRSKTRRDKMKTYVNTLTDDALKKLCQNIDEITDITLKKIKKDISKSKTNYRKELKNINQELDTEMESRKKNIAKKRRVYNKKKKSIDNLLETIII</sequence>
<proteinExistence type="predicted"/>
<gene>
    <name evidence="2" type="ORF">EZH24_07660</name>
</gene>
<dbReference type="RefSeq" id="WP_137998529.1">
    <property type="nucleotide sequence ID" value="NZ_SJDU01000189.1"/>
</dbReference>
<name>A0ABY2TQ38_9SPIR</name>
<evidence type="ECO:0000256" key="1">
    <source>
        <dbReference type="SAM" id="Coils"/>
    </source>
</evidence>
<accession>A0ABY2TQ38</accession>
<dbReference type="EMBL" id="SJDU01000189">
    <property type="protein sequence ID" value="TKZ34544.1"/>
    <property type="molecule type" value="Genomic_DNA"/>
</dbReference>
<dbReference type="Proteomes" id="UP000310168">
    <property type="component" value="Unassembled WGS sequence"/>
</dbReference>